<dbReference type="KEGG" id="mpsh:QA539_09145"/>
<dbReference type="InterPro" id="IPR000182">
    <property type="entry name" value="GNAT_dom"/>
</dbReference>
<protein>
    <submittedName>
        <fullName evidence="2">N-acetyltransferase</fullName>
        <ecNumber evidence="2">2.3.1.-</ecNumber>
    </submittedName>
</protein>
<reference evidence="2 3" key="1">
    <citation type="submission" date="2023-04" db="EMBL/GenBank/DDBJ databases">
        <title>Macrococci isolated from food, foodproducing animals, and human clinical materials.</title>
        <authorList>
            <person name="Maslanova I."/>
            <person name="Svec P."/>
            <person name="Sedlacek I."/>
            <person name="Novakova D."/>
            <person name="Keller J.E."/>
            <person name="Schwendener S."/>
            <person name="Finstrlova A."/>
            <person name="Botka T."/>
            <person name="Kovarovic V."/>
            <person name="Petras P."/>
            <person name="Perreten V."/>
            <person name="Pantucek R."/>
        </authorList>
    </citation>
    <scope>NUCLEOTIDE SEQUENCE [LARGE SCALE GENOMIC DNA]</scope>
    <source>
        <strain evidence="2 3">CCM 8659</strain>
    </source>
</reference>
<dbReference type="AlphaFoldDB" id="A0AAU6RL11"/>
<feature type="domain" description="N-acetyltransferase" evidence="1">
    <location>
        <begin position="2"/>
        <end position="156"/>
    </location>
</feature>
<dbReference type="GO" id="GO:0016747">
    <property type="term" value="F:acyltransferase activity, transferring groups other than amino-acyl groups"/>
    <property type="evidence" value="ECO:0007669"/>
    <property type="project" value="InterPro"/>
</dbReference>
<gene>
    <name evidence="2" type="ORF">QA539_09145</name>
</gene>
<dbReference type="Gene3D" id="3.40.630.30">
    <property type="match status" value="1"/>
</dbReference>
<evidence type="ECO:0000259" key="1">
    <source>
        <dbReference type="PROSITE" id="PS51186"/>
    </source>
</evidence>
<dbReference type="InterPro" id="IPR016181">
    <property type="entry name" value="Acyl_CoA_acyltransferase"/>
</dbReference>
<dbReference type="Proteomes" id="UP001465447">
    <property type="component" value="Chromosome"/>
</dbReference>
<dbReference type="Pfam" id="PF00583">
    <property type="entry name" value="Acetyltransf_1"/>
    <property type="match status" value="1"/>
</dbReference>
<keyword evidence="2" id="KW-0012">Acyltransferase</keyword>
<dbReference type="EMBL" id="CP124591">
    <property type="protein sequence ID" value="WZE70646.1"/>
    <property type="molecule type" value="Genomic_DNA"/>
</dbReference>
<evidence type="ECO:0000313" key="3">
    <source>
        <dbReference type="Proteomes" id="UP001465447"/>
    </source>
</evidence>
<dbReference type="CDD" id="cd04301">
    <property type="entry name" value="NAT_SF"/>
    <property type="match status" value="1"/>
</dbReference>
<dbReference type="RefSeq" id="WP_419895122.1">
    <property type="nucleotide sequence ID" value="NZ_CP124591.1"/>
</dbReference>
<keyword evidence="3" id="KW-1185">Reference proteome</keyword>
<accession>A0AAU6RL11</accession>
<proteinExistence type="predicted"/>
<keyword evidence="2" id="KW-0808">Transferase</keyword>
<dbReference type="EC" id="2.3.1.-" evidence="2"/>
<evidence type="ECO:0000313" key="2">
    <source>
        <dbReference type="EMBL" id="WZE70646.1"/>
    </source>
</evidence>
<sequence>MIEIRIATNEEYKEIQEVVQLAFKNEEMSDHNEHNLVIKIKDSDAYIAELSLVAIESGKIVGHIMMSRITINNDEEYIESLALAPVSVLPDFQNRGIGSMLIKKLIGIAEQLEFTSIIVLGHDTYYPKFGFEEAEKYNIYPPFEVPSQYFMVKFLTDDVSGINGIVQYSKAFE</sequence>
<dbReference type="PROSITE" id="PS51186">
    <property type="entry name" value="GNAT"/>
    <property type="match status" value="1"/>
</dbReference>
<organism evidence="2 3">
    <name type="scientific">Macrococcus psychrotolerans</name>
    <dbReference type="NCBI Taxonomy" id="3039389"/>
    <lineage>
        <taxon>Bacteria</taxon>
        <taxon>Bacillati</taxon>
        <taxon>Bacillota</taxon>
        <taxon>Bacilli</taxon>
        <taxon>Bacillales</taxon>
        <taxon>Staphylococcaceae</taxon>
        <taxon>Macrococcus</taxon>
    </lineage>
</organism>
<dbReference type="SUPFAM" id="SSF55729">
    <property type="entry name" value="Acyl-CoA N-acyltransferases (Nat)"/>
    <property type="match status" value="1"/>
</dbReference>
<name>A0AAU6RL11_9STAP</name>